<gene>
    <name evidence="2" type="ORF">Fot_27151</name>
</gene>
<organism evidence="2 3">
    <name type="scientific">Forsythia ovata</name>
    <dbReference type="NCBI Taxonomy" id="205694"/>
    <lineage>
        <taxon>Eukaryota</taxon>
        <taxon>Viridiplantae</taxon>
        <taxon>Streptophyta</taxon>
        <taxon>Embryophyta</taxon>
        <taxon>Tracheophyta</taxon>
        <taxon>Spermatophyta</taxon>
        <taxon>Magnoliopsida</taxon>
        <taxon>eudicotyledons</taxon>
        <taxon>Gunneridae</taxon>
        <taxon>Pentapetalae</taxon>
        <taxon>asterids</taxon>
        <taxon>lamiids</taxon>
        <taxon>Lamiales</taxon>
        <taxon>Oleaceae</taxon>
        <taxon>Forsythieae</taxon>
        <taxon>Forsythia</taxon>
    </lineage>
</organism>
<dbReference type="InterPro" id="IPR038947">
    <property type="entry name" value="At3g27210-like"/>
</dbReference>
<proteinExistence type="predicted"/>
<reference evidence="3" key="1">
    <citation type="submission" date="2024-07" db="EMBL/GenBank/DDBJ databases">
        <title>Two chromosome-level genome assemblies of Korean endemic species Abeliophyllum distichum and Forsythia ovata (Oleaceae).</title>
        <authorList>
            <person name="Jang H."/>
        </authorList>
    </citation>
    <scope>NUCLEOTIDE SEQUENCE [LARGE SCALE GENOMIC DNA]</scope>
</reference>
<dbReference type="PANTHER" id="PTHR34280:SF2">
    <property type="entry name" value="OS01G0920100 PROTEIN"/>
    <property type="match status" value="1"/>
</dbReference>
<keyword evidence="3" id="KW-1185">Reference proteome</keyword>
<sequence>MGSCVSVDKSQKLSAMKFHLSFGSKTDKFVVPSPVKENPPPVTGGDSSIANVALKSQWSPALPITTFRDSGSKEESFFDSQPWLESDCEDDFFSVRGDFTPSRGSTPVHHSFAVGTPPANSAPVAEGTPTSVLAESPSDKKKRLSELFQERLQVDHDVVDQITAGDKNGVHAKTKTKANLVLPTKSANGTPYASGANSGYSSERTPNVALIKAEDKSMKSADCCIPRFLSNRSFNERKKKMSPAHSVG</sequence>
<feature type="region of interest" description="Disordered" evidence="1">
    <location>
        <begin position="99"/>
        <end position="140"/>
    </location>
</feature>
<dbReference type="Proteomes" id="UP001604277">
    <property type="component" value="Unassembled WGS sequence"/>
</dbReference>
<evidence type="ECO:0000256" key="1">
    <source>
        <dbReference type="SAM" id="MobiDB-lite"/>
    </source>
</evidence>
<name>A0ABD1UDW5_9LAMI</name>
<accession>A0ABD1UDW5</accession>
<protein>
    <submittedName>
        <fullName evidence="2">Uncharacterized protein</fullName>
    </submittedName>
</protein>
<dbReference type="AlphaFoldDB" id="A0ABD1UDW5"/>
<comment type="caution">
    <text evidence="2">The sequence shown here is derived from an EMBL/GenBank/DDBJ whole genome shotgun (WGS) entry which is preliminary data.</text>
</comment>
<dbReference type="EMBL" id="JBFOLJ010000007">
    <property type="protein sequence ID" value="KAL2523228.1"/>
    <property type="molecule type" value="Genomic_DNA"/>
</dbReference>
<dbReference type="PANTHER" id="PTHR34280">
    <property type="entry name" value="OS01G0920100 PROTEIN"/>
    <property type="match status" value="1"/>
</dbReference>
<evidence type="ECO:0000313" key="3">
    <source>
        <dbReference type="Proteomes" id="UP001604277"/>
    </source>
</evidence>
<evidence type="ECO:0000313" key="2">
    <source>
        <dbReference type="EMBL" id="KAL2523228.1"/>
    </source>
</evidence>